<evidence type="ECO:0000259" key="2">
    <source>
        <dbReference type="PROSITE" id="PS50164"/>
    </source>
</evidence>
<dbReference type="AlphaFoldDB" id="A0A6N6MHI5"/>
<organism evidence="3 4">
    <name type="scientific">Pseudotamlana haliotis</name>
    <dbReference type="NCBI Taxonomy" id="2614804"/>
    <lineage>
        <taxon>Bacteria</taxon>
        <taxon>Pseudomonadati</taxon>
        <taxon>Bacteroidota</taxon>
        <taxon>Flavobacteriia</taxon>
        <taxon>Flavobacteriales</taxon>
        <taxon>Flavobacteriaceae</taxon>
        <taxon>Pseudotamlana</taxon>
    </lineage>
</organism>
<sequence length="101" mass="11936">MVGYLYILECADGTYYTGSTKNLEVRLNQHQSGVGANYTKTRMPIRLVFQQYFMNIADAFLYEKKIQKWSQAKKRALIENQWELLPELSECKNDTNFRNKE</sequence>
<comment type="similarity">
    <text evidence="1">Belongs to the UPF0213 family.</text>
</comment>
<accession>A0A6N6MHI5</accession>
<gene>
    <name evidence="3" type="ORF">F6U93_03335</name>
</gene>
<dbReference type="PROSITE" id="PS50164">
    <property type="entry name" value="GIY_YIG"/>
    <property type="match status" value="1"/>
</dbReference>
<dbReference type="InterPro" id="IPR000305">
    <property type="entry name" value="GIY-YIG_endonuc"/>
</dbReference>
<evidence type="ECO:0000313" key="3">
    <source>
        <dbReference type="EMBL" id="KAB1069359.1"/>
    </source>
</evidence>
<reference evidence="3 4" key="1">
    <citation type="submission" date="2019-09" db="EMBL/GenBank/DDBJ databases">
        <authorList>
            <person name="Cao W.R."/>
        </authorList>
    </citation>
    <scope>NUCLEOTIDE SEQUENCE [LARGE SCALE GENOMIC DNA]</scope>
    <source>
        <strain evidence="3 4">B1N29</strain>
    </source>
</reference>
<dbReference type="Pfam" id="PF01541">
    <property type="entry name" value="GIY-YIG"/>
    <property type="match status" value="1"/>
</dbReference>
<dbReference type="InterPro" id="IPR050190">
    <property type="entry name" value="UPF0213_domain"/>
</dbReference>
<comment type="caution">
    <text evidence="3">The sequence shown here is derived from an EMBL/GenBank/DDBJ whole genome shotgun (WGS) entry which is preliminary data.</text>
</comment>
<keyword evidence="4" id="KW-1185">Reference proteome</keyword>
<dbReference type="Gene3D" id="3.40.1440.10">
    <property type="entry name" value="GIY-YIG endonuclease"/>
    <property type="match status" value="1"/>
</dbReference>
<dbReference type="InterPro" id="IPR035901">
    <property type="entry name" value="GIY-YIG_endonuc_sf"/>
</dbReference>
<dbReference type="EMBL" id="WAAT01000025">
    <property type="protein sequence ID" value="KAB1069359.1"/>
    <property type="molecule type" value="Genomic_DNA"/>
</dbReference>
<dbReference type="CDD" id="cd10456">
    <property type="entry name" value="GIY-YIG_UPF0213"/>
    <property type="match status" value="1"/>
</dbReference>
<dbReference type="PANTHER" id="PTHR34477">
    <property type="entry name" value="UPF0213 PROTEIN YHBQ"/>
    <property type="match status" value="1"/>
</dbReference>
<dbReference type="SUPFAM" id="SSF82771">
    <property type="entry name" value="GIY-YIG endonuclease"/>
    <property type="match status" value="1"/>
</dbReference>
<name>A0A6N6MHI5_9FLAO</name>
<dbReference type="Proteomes" id="UP000441333">
    <property type="component" value="Unassembled WGS sequence"/>
</dbReference>
<protein>
    <submittedName>
        <fullName evidence="3">GIY-YIG nuclease family protein</fullName>
    </submittedName>
</protein>
<proteinExistence type="inferred from homology"/>
<dbReference type="PANTHER" id="PTHR34477:SF1">
    <property type="entry name" value="UPF0213 PROTEIN YHBQ"/>
    <property type="match status" value="1"/>
</dbReference>
<dbReference type="RefSeq" id="WP_150936831.1">
    <property type="nucleotide sequence ID" value="NZ_WAAT01000025.1"/>
</dbReference>
<evidence type="ECO:0000256" key="1">
    <source>
        <dbReference type="ARBA" id="ARBA00007435"/>
    </source>
</evidence>
<dbReference type="SMART" id="SM00465">
    <property type="entry name" value="GIYc"/>
    <property type="match status" value="1"/>
</dbReference>
<feature type="domain" description="GIY-YIG" evidence="2">
    <location>
        <begin position="1"/>
        <end position="76"/>
    </location>
</feature>
<evidence type="ECO:0000313" key="4">
    <source>
        <dbReference type="Proteomes" id="UP000441333"/>
    </source>
</evidence>